<dbReference type="Proteomes" id="UP001428341">
    <property type="component" value="Unassembled WGS sequence"/>
</dbReference>
<reference evidence="2 3" key="1">
    <citation type="submission" date="2024-05" db="EMBL/GenBank/DDBJ databases">
        <title>Haplotype-resolved chromosome-level genome assembly of Huyou (Citrus changshanensis).</title>
        <authorList>
            <person name="Miao C."/>
            <person name="Chen W."/>
            <person name="Wu Y."/>
            <person name="Wang L."/>
            <person name="Zhao S."/>
            <person name="Grierson D."/>
            <person name="Xu C."/>
            <person name="Chen K."/>
        </authorList>
    </citation>
    <scope>NUCLEOTIDE SEQUENCE [LARGE SCALE GENOMIC DNA]</scope>
    <source>
        <strain evidence="2">01-14</strain>
        <tissue evidence="2">Leaf</tissue>
    </source>
</reference>
<sequence length="98" mass="11327">MEVEHFSNDNLVIIEQDDDSENEPNTELIKKMTKTERGKSIKTSIGIYHIDEFIIRWRFHEFTNNICHGIGLQAQYLDSGLSKQATIQAIGRKLVVQH</sequence>
<comment type="caution">
    <text evidence="2">The sequence shown here is derived from an EMBL/GenBank/DDBJ whole genome shotgun (WGS) entry which is preliminary data.</text>
</comment>
<proteinExistence type="predicted"/>
<evidence type="ECO:0000256" key="1">
    <source>
        <dbReference type="SAM" id="MobiDB-lite"/>
    </source>
</evidence>
<gene>
    <name evidence="2" type="ORF">WN944_003431</name>
</gene>
<protein>
    <submittedName>
        <fullName evidence="2">Uncharacterized protein</fullName>
    </submittedName>
</protein>
<evidence type="ECO:0000313" key="3">
    <source>
        <dbReference type="Proteomes" id="UP001428341"/>
    </source>
</evidence>
<organism evidence="2 3">
    <name type="scientific">Citrus x changshan-huyou</name>
    <dbReference type="NCBI Taxonomy" id="2935761"/>
    <lineage>
        <taxon>Eukaryota</taxon>
        <taxon>Viridiplantae</taxon>
        <taxon>Streptophyta</taxon>
        <taxon>Embryophyta</taxon>
        <taxon>Tracheophyta</taxon>
        <taxon>Spermatophyta</taxon>
        <taxon>Magnoliopsida</taxon>
        <taxon>eudicotyledons</taxon>
        <taxon>Gunneridae</taxon>
        <taxon>Pentapetalae</taxon>
        <taxon>rosids</taxon>
        <taxon>malvids</taxon>
        <taxon>Sapindales</taxon>
        <taxon>Rutaceae</taxon>
        <taxon>Aurantioideae</taxon>
        <taxon>Citrus</taxon>
    </lineage>
</organism>
<keyword evidence="3" id="KW-1185">Reference proteome</keyword>
<dbReference type="EMBL" id="JBCGBO010000006">
    <property type="protein sequence ID" value="KAK9192738.1"/>
    <property type="molecule type" value="Genomic_DNA"/>
</dbReference>
<accession>A0AAP0LYI4</accession>
<dbReference type="AlphaFoldDB" id="A0AAP0LYI4"/>
<evidence type="ECO:0000313" key="2">
    <source>
        <dbReference type="EMBL" id="KAK9192738.1"/>
    </source>
</evidence>
<name>A0AAP0LYI4_9ROSI</name>
<feature type="region of interest" description="Disordered" evidence="1">
    <location>
        <begin position="1"/>
        <end position="23"/>
    </location>
</feature>